<protein>
    <submittedName>
        <fullName evidence="1">Uncharacterized protein</fullName>
    </submittedName>
</protein>
<evidence type="ECO:0000313" key="2">
    <source>
        <dbReference type="Proteomes" id="UP000291084"/>
    </source>
</evidence>
<reference evidence="1 2" key="1">
    <citation type="journal article" date="2015" name="Sci. Rep.">
        <title>The power of single molecule real-time sequencing technology in the de novo assembly of a eukaryotic genome.</title>
        <authorList>
            <person name="Sakai H."/>
            <person name="Naito K."/>
            <person name="Ogiso-Tanaka E."/>
            <person name="Takahashi Y."/>
            <person name="Iseki K."/>
            <person name="Muto C."/>
            <person name="Satou K."/>
            <person name="Teruya K."/>
            <person name="Shiroma A."/>
            <person name="Shimoji M."/>
            <person name="Hirano T."/>
            <person name="Itoh T."/>
            <person name="Kaga A."/>
            <person name="Tomooka N."/>
        </authorList>
    </citation>
    <scope>NUCLEOTIDE SEQUENCE [LARGE SCALE GENOMIC DNA]</scope>
    <source>
        <strain evidence="2">cv. Shumari</strain>
    </source>
</reference>
<sequence length="94" mass="10395">MCSPQVKGKLELLLQWNSCLLQGVTCACSNRIRIKGRHSLSSSNKDGAFPSNELNFFSQLNHRTSTPTPSNHLFILNQLAAATCSSFQPPFNEN</sequence>
<dbReference type="EMBL" id="AP015034">
    <property type="protein sequence ID" value="BAT74474.1"/>
    <property type="molecule type" value="Genomic_DNA"/>
</dbReference>
<dbReference type="AlphaFoldDB" id="A0A0S3R1I7"/>
<proteinExistence type="predicted"/>
<organism evidence="1 2">
    <name type="scientific">Vigna angularis var. angularis</name>
    <dbReference type="NCBI Taxonomy" id="157739"/>
    <lineage>
        <taxon>Eukaryota</taxon>
        <taxon>Viridiplantae</taxon>
        <taxon>Streptophyta</taxon>
        <taxon>Embryophyta</taxon>
        <taxon>Tracheophyta</taxon>
        <taxon>Spermatophyta</taxon>
        <taxon>Magnoliopsida</taxon>
        <taxon>eudicotyledons</taxon>
        <taxon>Gunneridae</taxon>
        <taxon>Pentapetalae</taxon>
        <taxon>rosids</taxon>
        <taxon>fabids</taxon>
        <taxon>Fabales</taxon>
        <taxon>Fabaceae</taxon>
        <taxon>Papilionoideae</taxon>
        <taxon>50 kb inversion clade</taxon>
        <taxon>NPAAA clade</taxon>
        <taxon>indigoferoid/millettioid clade</taxon>
        <taxon>Phaseoleae</taxon>
        <taxon>Vigna</taxon>
    </lineage>
</organism>
<evidence type="ECO:0000313" key="1">
    <source>
        <dbReference type="EMBL" id="BAT74474.1"/>
    </source>
</evidence>
<dbReference type="PROSITE" id="PS51257">
    <property type="entry name" value="PROKAR_LIPOPROTEIN"/>
    <property type="match status" value="1"/>
</dbReference>
<dbReference type="Proteomes" id="UP000291084">
    <property type="component" value="Chromosome 1"/>
</dbReference>
<keyword evidence="2" id="KW-1185">Reference proteome</keyword>
<accession>A0A0S3R1I7</accession>
<gene>
    <name evidence="1" type="primary">Vigan.01G214800</name>
    <name evidence="1" type="ORF">VIGAN_01214800</name>
</gene>
<name>A0A0S3R1I7_PHAAN</name>